<reference evidence="1" key="1">
    <citation type="submission" date="2014-09" db="EMBL/GenBank/DDBJ databases">
        <authorList>
            <person name="Magalhaes I.L.F."/>
            <person name="Oliveira U."/>
            <person name="Santos F.R."/>
            <person name="Vidigal T.H.D.A."/>
            <person name="Brescovit A.D."/>
            <person name="Santos A.J."/>
        </authorList>
    </citation>
    <scope>NUCLEOTIDE SEQUENCE</scope>
    <source>
        <tissue evidence="1">Shoot tissue taken approximately 20 cm above the soil surface</tissue>
    </source>
</reference>
<organism evidence="1">
    <name type="scientific">Arundo donax</name>
    <name type="common">Giant reed</name>
    <name type="synonym">Donax arundinaceus</name>
    <dbReference type="NCBI Taxonomy" id="35708"/>
    <lineage>
        <taxon>Eukaryota</taxon>
        <taxon>Viridiplantae</taxon>
        <taxon>Streptophyta</taxon>
        <taxon>Embryophyta</taxon>
        <taxon>Tracheophyta</taxon>
        <taxon>Spermatophyta</taxon>
        <taxon>Magnoliopsida</taxon>
        <taxon>Liliopsida</taxon>
        <taxon>Poales</taxon>
        <taxon>Poaceae</taxon>
        <taxon>PACMAD clade</taxon>
        <taxon>Arundinoideae</taxon>
        <taxon>Arundineae</taxon>
        <taxon>Arundo</taxon>
    </lineage>
</organism>
<dbReference type="EMBL" id="GBRH01188501">
    <property type="protein sequence ID" value="JAE09395.1"/>
    <property type="molecule type" value="Transcribed_RNA"/>
</dbReference>
<proteinExistence type="predicted"/>
<reference evidence="1" key="2">
    <citation type="journal article" date="2015" name="Data Brief">
        <title>Shoot transcriptome of the giant reed, Arundo donax.</title>
        <authorList>
            <person name="Barrero R.A."/>
            <person name="Guerrero F.D."/>
            <person name="Moolhuijzen P."/>
            <person name="Goolsby J.A."/>
            <person name="Tidwell J."/>
            <person name="Bellgard S.E."/>
            <person name="Bellgard M.I."/>
        </authorList>
    </citation>
    <scope>NUCLEOTIDE SEQUENCE</scope>
    <source>
        <tissue evidence="1">Shoot tissue taken approximately 20 cm above the soil surface</tissue>
    </source>
</reference>
<dbReference type="AlphaFoldDB" id="A0A0A9F8K9"/>
<sequence length="17" mass="1997">MYCITEAMILSLCFCVR</sequence>
<name>A0A0A9F8K9_ARUDO</name>
<accession>A0A0A9F8K9</accession>
<evidence type="ECO:0000313" key="1">
    <source>
        <dbReference type="EMBL" id="JAE09395.1"/>
    </source>
</evidence>
<protein>
    <submittedName>
        <fullName evidence="1">Uncharacterized protein</fullName>
    </submittedName>
</protein>